<proteinExistence type="predicted"/>
<dbReference type="Proteomes" id="UP000002872">
    <property type="component" value="Unassembled WGS sequence"/>
</dbReference>
<name>I3EDY7_NEMP3</name>
<dbReference type="VEuPathDB" id="MicrosporidiaDB:NEQG_02315"/>
<organism evidence="2 3">
    <name type="scientific">Nematocida parisii (strain ERTm3)</name>
    <name type="common">Nematode killer fungus</name>
    <dbReference type="NCBI Taxonomy" id="935791"/>
    <lineage>
        <taxon>Eukaryota</taxon>
        <taxon>Fungi</taxon>
        <taxon>Fungi incertae sedis</taxon>
        <taxon>Microsporidia</taxon>
        <taxon>Nematocida</taxon>
    </lineage>
</organism>
<gene>
    <name evidence="2" type="ORF">NEQG_02315</name>
</gene>
<feature type="chain" id="PRO_5003670876" evidence="1">
    <location>
        <begin position="20"/>
        <end position="55"/>
    </location>
</feature>
<dbReference type="EMBL" id="GL870882">
    <property type="protein sequence ID" value="EIJ87434.1"/>
    <property type="molecule type" value="Genomic_DNA"/>
</dbReference>
<keyword evidence="3" id="KW-1185">Reference proteome</keyword>
<dbReference type="InParanoid" id="I3EDY7"/>
<reference evidence="2" key="1">
    <citation type="submission" date="2011-01" db="EMBL/GenBank/DDBJ databases">
        <title>The Genome Sequence of Nematocida parisii strain ERTm3.</title>
        <authorList>
            <consortium name="The Broad Institute Genome Sequencing Platform"/>
            <consortium name="The Broad Institute Genome Sequencing Center for Infectious Disease"/>
            <person name="Cuomo C."/>
            <person name="Troemel E."/>
            <person name="Young S.K."/>
            <person name="Zeng Q."/>
            <person name="Gargeya S."/>
            <person name="Fitzgerald M."/>
            <person name="Haas B."/>
            <person name="Abouelleil A."/>
            <person name="Alvarado L."/>
            <person name="Arachchi H.M."/>
            <person name="Berlin A."/>
            <person name="Chapman S.B."/>
            <person name="Gearin G."/>
            <person name="Goldberg J."/>
            <person name="Griggs A."/>
            <person name="Gujja S."/>
            <person name="Hansen M."/>
            <person name="Heiman D."/>
            <person name="Howarth C."/>
            <person name="Larimer J."/>
            <person name="Lui A."/>
            <person name="MacDonald P.J.P."/>
            <person name="McCowen C."/>
            <person name="Montmayeur A."/>
            <person name="Murphy C."/>
            <person name="Neiman D."/>
            <person name="Pearson M."/>
            <person name="Priest M."/>
            <person name="Roberts A."/>
            <person name="Saif S."/>
            <person name="Shea T."/>
            <person name="Sisk P."/>
            <person name="Stolte C."/>
            <person name="Sykes S."/>
            <person name="Wortman J."/>
            <person name="Nusbaum C."/>
            <person name="Birren B."/>
        </authorList>
    </citation>
    <scope>NUCLEOTIDE SEQUENCE</scope>
    <source>
        <strain evidence="2">ERTm3</strain>
    </source>
</reference>
<feature type="signal peptide" evidence="1">
    <location>
        <begin position="1"/>
        <end position="19"/>
    </location>
</feature>
<evidence type="ECO:0000313" key="3">
    <source>
        <dbReference type="Proteomes" id="UP000002872"/>
    </source>
</evidence>
<dbReference type="HOGENOM" id="CLU_3032906_0_0_1"/>
<dbReference type="OrthoDB" id="10304853at2759"/>
<accession>I3EDY7</accession>
<protein>
    <submittedName>
        <fullName evidence="2">Uncharacterized protein</fullName>
    </submittedName>
</protein>
<dbReference type="AlphaFoldDB" id="I3EDY7"/>
<evidence type="ECO:0000256" key="1">
    <source>
        <dbReference type="SAM" id="SignalP"/>
    </source>
</evidence>
<keyword evidence="1" id="KW-0732">Signal</keyword>
<evidence type="ECO:0000313" key="2">
    <source>
        <dbReference type="EMBL" id="EIJ87434.1"/>
    </source>
</evidence>
<sequence>MNVLRQTVIYVISLAYVFSAEFEITANPNPSPEQKKAAVDISLRYKYIGQPQNKS</sequence>